<evidence type="ECO:0000313" key="2">
    <source>
        <dbReference type="Proteomes" id="UP001159363"/>
    </source>
</evidence>
<evidence type="ECO:0000313" key="1">
    <source>
        <dbReference type="EMBL" id="KAJ8882527.1"/>
    </source>
</evidence>
<protein>
    <submittedName>
        <fullName evidence="1">Uncharacterized protein</fullName>
    </submittedName>
</protein>
<comment type="caution">
    <text evidence="1">The sequence shown here is derived from an EMBL/GenBank/DDBJ whole genome shotgun (WGS) entry which is preliminary data.</text>
</comment>
<accession>A0ABQ9HDX0</accession>
<sequence length="1194" mass="133779">MKKSRTSYRPDVSFGSKISALACHRREIYGTEIFIHTEHVAGRRGPPPVPHGDAFLVVVTPLESRSATSCGYNSSHSVWHALYECLQDIHGDSSPFILQPFHEFSNGFWPRLTSPHPAIQFVSKMFYRVEVGALGGPVQSANIVIAVLVCLHGYPEPCCLQCVLLLLKGAWQRRQMANTTIEVVPTLFYWIEIGAVWEPGKNFEVLIMLFASRVDISIRASRRIIVLEGPILPRNDNHHVRVDVIDEDGFITKSIKSTFHMDYGTYRIPREHSLYHNPVSTALCSSSNGRMVSDLRRFSVDTPTSILSMQLTIRHTAEQIPDVFVDEPVFAWVQSSSVYSGAPFTEEIAELLRRTRYLDAPWFIWTVSCSTVACQLAFTHLRSRLHTAHIVFQSDLARIIPGKPGPRENPTSVMKSWFLKCSIYHEQRGNAALIIPVPLSINRGKKLQERSSFLQLVVRSRSALGGPARGEVSLFPSPRDARLCDLVPGNSSPDPHAIASLRARGCLFTWRLLLRWCLRHCQPSVHHLMYAVVRMWAITGPFMFTTPGPVLDILWLAKWCHFRTDNGAGYMQALPAISTPPDKKLDHSMKSESLKAASKWFSSDLYSFEEELGDLEFLQYCGKVCGTTAPDACSIRSTANFRHGREDCSAARSESRGFPTQRLASPYTAYLPATLRRLTSRVARPITRRVLTFIATERAYKRYPGGAERKAMIIYTCYGHMETKATCSKATAFQIDRSGSRSSASLFSVPMLAVRTLHSCWSLLSPLDALLVRRFAVFEHLSLKVAQSSKLSNCRLAFSIVTPAQYRMFPPPPSPPEGSYGIEPNILSKIILEIKSAEGDGHTNRDRLDKAYSGRHAAACLCKSPPASHIITSPDLHILLRLVAWDRTMQLMQTIEVFKVDESGMRLECSSTGMKRVGIWEIPGKTRRPVASSYTITTCENPVVTWPGIKQGFALTTHLAPRRTGLDTQFSQTMPLVGGFSRASPVSPALSFQRCSILTSITLIASQNLAFRNCRAKSRPERERVRSPMRRGGCWLPSIGWRKGWNTPYLPVADNPTPYRPASGVTGAHKPPEYLVAGSSTILLGAIFREERESQGLYAVTRFKFAIAIKAERSELACSVLVMVLIRPIPKLILHKAEEHTTCINVDLKQGFQKFSFYREQPIRDLNEWRPKHFVEAKSVARFIAVPLGISVRI</sequence>
<proteinExistence type="predicted"/>
<gene>
    <name evidence="1" type="ORF">PR048_014338</name>
</gene>
<organism evidence="1 2">
    <name type="scientific">Dryococelus australis</name>
    <dbReference type="NCBI Taxonomy" id="614101"/>
    <lineage>
        <taxon>Eukaryota</taxon>
        <taxon>Metazoa</taxon>
        <taxon>Ecdysozoa</taxon>
        <taxon>Arthropoda</taxon>
        <taxon>Hexapoda</taxon>
        <taxon>Insecta</taxon>
        <taxon>Pterygota</taxon>
        <taxon>Neoptera</taxon>
        <taxon>Polyneoptera</taxon>
        <taxon>Phasmatodea</taxon>
        <taxon>Verophasmatodea</taxon>
        <taxon>Anareolatae</taxon>
        <taxon>Phasmatidae</taxon>
        <taxon>Eurycanthinae</taxon>
        <taxon>Dryococelus</taxon>
    </lineage>
</organism>
<name>A0ABQ9HDX0_9NEOP</name>
<dbReference type="Proteomes" id="UP001159363">
    <property type="component" value="Chromosome 4"/>
</dbReference>
<reference evidence="1 2" key="1">
    <citation type="submission" date="2023-02" db="EMBL/GenBank/DDBJ databases">
        <title>LHISI_Scaffold_Assembly.</title>
        <authorList>
            <person name="Stuart O.P."/>
            <person name="Cleave R."/>
            <person name="Magrath M.J.L."/>
            <person name="Mikheyev A.S."/>
        </authorList>
    </citation>
    <scope>NUCLEOTIDE SEQUENCE [LARGE SCALE GENOMIC DNA]</scope>
    <source>
        <strain evidence="1">Daus_M_001</strain>
        <tissue evidence="1">Leg muscle</tissue>
    </source>
</reference>
<dbReference type="EMBL" id="JARBHB010000005">
    <property type="protein sequence ID" value="KAJ8882527.1"/>
    <property type="molecule type" value="Genomic_DNA"/>
</dbReference>
<keyword evidence="2" id="KW-1185">Reference proteome</keyword>